<dbReference type="PANTHER" id="PTHR34390">
    <property type="entry name" value="UPF0442 PROTEIN YJJB-RELATED"/>
    <property type="match status" value="1"/>
</dbReference>
<protein>
    <submittedName>
        <fullName evidence="10">Threonine/serine exporter</fullName>
    </submittedName>
</protein>
<keyword evidence="5 8" id="KW-1133">Transmembrane helix</keyword>
<evidence type="ECO:0000256" key="3">
    <source>
        <dbReference type="ARBA" id="ARBA00022519"/>
    </source>
</evidence>
<evidence type="ECO:0000256" key="7">
    <source>
        <dbReference type="ARBA" id="ARBA00034125"/>
    </source>
</evidence>
<dbReference type="RefSeq" id="WP_193003089.1">
    <property type="nucleotide sequence ID" value="NZ_CP040449.1"/>
</dbReference>
<feature type="transmembrane region" description="Helical" evidence="8">
    <location>
        <begin position="128"/>
        <end position="149"/>
    </location>
</feature>
<evidence type="ECO:0000313" key="11">
    <source>
        <dbReference type="Proteomes" id="UP000594034"/>
    </source>
</evidence>
<dbReference type="InterPro" id="IPR024528">
    <property type="entry name" value="ThrE_2"/>
</dbReference>
<feature type="transmembrane region" description="Helical" evidence="8">
    <location>
        <begin position="12"/>
        <end position="28"/>
    </location>
</feature>
<keyword evidence="11" id="KW-1185">Reference proteome</keyword>
<keyword evidence="2" id="KW-1003">Cell membrane</keyword>
<comment type="similarity">
    <text evidence="7">Belongs to the ThrE exporter (TC 2.A.79) family.</text>
</comment>
<evidence type="ECO:0000259" key="9">
    <source>
        <dbReference type="Pfam" id="PF12821"/>
    </source>
</evidence>
<feature type="transmembrane region" description="Helical" evidence="8">
    <location>
        <begin position="59"/>
        <end position="76"/>
    </location>
</feature>
<feature type="transmembrane region" description="Helical" evidence="8">
    <location>
        <begin position="88"/>
        <end position="108"/>
    </location>
</feature>
<dbReference type="InterPro" id="IPR050539">
    <property type="entry name" value="ThrE_Dicarb/AminoAcid_Exp"/>
</dbReference>
<sequence>MMDLLWLLAKDAFWSAIPAVGFAMIFNVPPRLLKYCAMGGALAHSLRTLLIHSGVPIEWATLAAATTVGFVCVYWARRLLVPRPVFSVASIIPMIPGSFAFKAMISIVELNINGFSLTLLENALENGLKALFIVAALSFGLAIPSLVVYRNRPIV</sequence>
<evidence type="ECO:0000256" key="2">
    <source>
        <dbReference type="ARBA" id="ARBA00022475"/>
    </source>
</evidence>
<evidence type="ECO:0000256" key="5">
    <source>
        <dbReference type="ARBA" id="ARBA00022989"/>
    </source>
</evidence>
<evidence type="ECO:0000313" key="10">
    <source>
        <dbReference type="EMBL" id="QFI53482.1"/>
    </source>
</evidence>
<dbReference type="EMBL" id="CP040449">
    <property type="protein sequence ID" value="QFI53482.1"/>
    <property type="molecule type" value="Genomic_DNA"/>
</dbReference>
<proteinExistence type="inferred from homology"/>
<evidence type="ECO:0000256" key="4">
    <source>
        <dbReference type="ARBA" id="ARBA00022692"/>
    </source>
</evidence>
<dbReference type="AlphaFoldDB" id="A0A5J6WR91"/>
<organism evidence="10 11">
    <name type="scientific">Aeromonas simiae</name>
    <dbReference type="NCBI Taxonomy" id="218936"/>
    <lineage>
        <taxon>Bacteria</taxon>
        <taxon>Pseudomonadati</taxon>
        <taxon>Pseudomonadota</taxon>
        <taxon>Gammaproteobacteria</taxon>
        <taxon>Aeromonadales</taxon>
        <taxon>Aeromonadaceae</taxon>
        <taxon>Aeromonas</taxon>
    </lineage>
</organism>
<dbReference type="KEGG" id="asim:FE240_01425"/>
<evidence type="ECO:0000256" key="6">
    <source>
        <dbReference type="ARBA" id="ARBA00023136"/>
    </source>
</evidence>
<comment type="subcellular location">
    <subcellularLocation>
        <location evidence="1">Cell membrane</location>
        <topology evidence="1">Multi-pass membrane protein</topology>
    </subcellularLocation>
</comment>
<name>A0A5J6WR91_9GAMM</name>
<dbReference type="Proteomes" id="UP000594034">
    <property type="component" value="Chromosome"/>
</dbReference>
<keyword evidence="4 8" id="KW-0812">Transmembrane</keyword>
<dbReference type="Pfam" id="PF12821">
    <property type="entry name" value="ThrE_2"/>
    <property type="match status" value="1"/>
</dbReference>
<evidence type="ECO:0000256" key="8">
    <source>
        <dbReference type="SAM" id="Phobius"/>
    </source>
</evidence>
<gene>
    <name evidence="10" type="ORF">FE240_01425</name>
</gene>
<keyword evidence="6 8" id="KW-0472">Membrane</keyword>
<dbReference type="GO" id="GO:0015744">
    <property type="term" value="P:succinate transport"/>
    <property type="evidence" value="ECO:0007669"/>
    <property type="project" value="TreeGrafter"/>
</dbReference>
<reference evidence="10 11" key="1">
    <citation type="submission" date="2019-05" db="EMBL/GenBank/DDBJ databases">
        <title>OXA-830, a novel chromosomally encoded expanded-spectrum class D beta-lactamase in Aeromonas simiae.</title>
        <authorList>
            <person name="Zhou W."/>
            <person name="Chen Q."/>
        </authorList>
    </citation>
    <scope>NUCLEOTIDE SEQUENCE [LARGE SCALE GENOMIC DNA]</scope>
    <source>
        <strain evidence="10 11">A6</strain>
    </source>
</reference>
<accession>A0A5J6WR91</accession>
<dbReference type="GO" id="GO:0005886">
    <property type="term" value="C:plasma membrane"/>
    <property type="evidence" value="ECO:0007669"/>
    <property type="project" value="UniProtKB-SubCell"/>
</dbReference>
<evidence type="ECO:0000256" key="1">
    <source>
        <dbReference type="ARBA" id="ARBA00004651"/>
    </source>
</evidence>
<keyword evidence="3" id="KW-0997">Cell inner membrane</keyword>
<feature type="domain" description="Threonine/Serine exporter ThrE" evidence="9">
    <location>
        <begin position="12"/>
        <end position="147"/>
    </location>
</feature>
<dbReference type="PANTHER" id="PTHR34390:SF1">
    <property type="entry name" value="SUCCINATE TRANSPORTER SUBUNIT YJJB-RELATED"/>
    <property type="match status" value="1"/>
</dbReference>